<evidence type="ECO:0000313" key="3">
    <source>
        <dbReference type="EnsemblPlants" id="AES86688"/>
    </source>
</evidence>
<dbReference type="Proteomes" id="UP000002051">
    <property type="component" value="Chromosome 4"/>
</dbReference>
<dbReference type="AlphaFoldDB" id="G7JJF2"/>
<comment type="similarity">
    <text evidence="1">Belongs to the plant acyltransferase family.</text>
</comment>
<evidence type="ECO:0000256" key="1">
    <source>
        <dbReference type="ARBA" id="ARBA00009861"/>
    </source>
</evidence>
<protein>
    <submittedName>
        <fullName evidence="2">Shikimate/quinate hydroxycinnamoyltransferase</fullName>
    </submittedName>
</protein>
<reference evidence="2 4" key="1">
    <citation type="journal article" date="2011" name="Nature">
        <title>The Medicago genome provides insight into the evolution of rhizobial symbioses.</title>
        <authorList>
            <person name="Young N.D."/>
            <person name="Debelle F."/>
            <person name="Oldroyd G.E."/>
            <person name="Geurts R."/>
            <person name="Cannon S.B."/>
            <person name="Udvardi M.K."/>
            <person name="Benedito V.A."/>
            <person name="Mayer K.F."/>
            <person name="Gouzy J."/>
            <person name="Schoof H."/>
            <person name="Van de Peer Y."/>
            <person name="Proost S."/>
            <person name="Cook D.R."/>
            <person name="Meyers B.C."/>
            <person name="Spannagl M."/>
            <person name="Cheung F."/>
            <person name="De Mita S."/>
            <person name="Krishnakumar V."/>
            <person name="Gundlach H."/>
            <person name="Zhou S."/>
            <person name="Mudge J."/>
            <person name="Bharti A.K."/>
            <person name="Murray J.D."/>
            <person name="Naoumkina M.A."/>
            <person name="Rosen B."/>
            <person name="Silverstein K.A."/>
            <person name="Tang H."/>
            <person name="Rombauts S."/>
            <person name="Zhao P.X."/>
            <person name="Zhou P."/>
            <person name="Barbe V."/>
            <person name="Bardou P."/>
            <person name="Bechner M."/>
            <person name="Bellec A."/>
            <person name="Berger A."/>
            <person name="Berges H."/>
            <person name="Bidwell S."/>
            <person name="Bisseling T."/>
            <person name="Choisne N."/>
            <person name="Couloux A."/>
            <person name="Denny R."/>
            <person name="Deshpande S."/>
            <person name="Dai X."/>
            <person name="Doyle J.J."/>
            <person name="Dudez A.M."/>
            <person name="Farmer A.D."/>
            <person name="Fouteau S."/>
            <person name="Franken C."/>
            <person name="Gibelin C."/>
            <person name="Gish J."/>
            <person name="Goldstein S."/>
            <person name="Gonzalez A.J."/>
            <person name="Green P.J."/>
            <person name="Hallab A."/>
            <person name="Hartog M."/>
            <person name="Hua A."/>
            <person name="Humphray S.J."/>
            <person name="Jeong D.H."/>
            <person name="Jing Y."/>
            <person name="Jocker A."/>
            <person name="Kenton S.M."/>
            <person name="Kim D.J."/>
            <person name="Klee K."/>
            <person name="Lai H."/>
            <person name="Lang C."/>
            <person name="Lin S."/>
            <person name="Macmil S.L."/>
            <person name="Magdelenat G."/>
            <person name="Matthews L."/>
            <person name="McCorrison J."/>
            <person name="Monaghan E.L."/>
            <person name="Mun J.H."/>
            <person name="Najar F.Z."/>
            <person name="Nicholson C."/>
            <person name="Noirot C."/>
            <person name="O'Bleness M."/>
            <person name="Paule C.R."/>
            <person name="Poulain J."/>
            <person name="Prion F."/>
            <person name="Qin B."/>
            <person name="Qu C."/>
            <person name="Retzel E.F."/>
            <person name="Riddle C."/>
            <person name="Sallet E."/>
            <person name="Samain S."/>
            <person name="Samson N."/>
            <person name="Sanders I."/>
            <person name="Saurat O."/>
            <person name="Scarpelli C."/>
            <person name="Schiex T."/>
            <person name="Segurens B."/>
            <person name="Severin A.J."/>
            <person name="Sherrier D.J."/>
            <person name="Shi R."/>
            <person name="Sims S."/>
            <person name="Singer S.R."/>
            <person name="Sinharoy S."/>
            <person name="Sterck L."/>
            <person name="Viollet A."/>
            <person name="Wang B.B."/>
            <person name="Wang K."/>
            <person name="Wang M."/>
            <person name="Wang X."/>
            <person name="Warfsmann J."/>
            <person name="Weissenbach J."/>
            <person name="White D.D."/>
            <person name="White J.D."/>
            <person name="Wiley G.B."/>
            <person name="Wincker P."/>
            <person name="Xing Y."/>
            <person name="Yang L."/>
            <person name="Yao Z."/>
            <person name="Ying F."/>
            <person name="Zhai J."/>
            <person name="Zhou L."/>
            <person name="Zuber A."/>
            <person name="Denarie J."/>
            <person name="Dixon R.A."/>
            <person name="May G.D."/>
            <person name="Schwartz D.C."/>
            <person name="Rogers J."/>
            <person name="Quetier F."/>
            <person name="Town C.D."/>
            <person name="Roe B.A."/>
        </authorList>
    </citation>
    <scope>NUCLEOTIDE SEQUENCE [LARGE SCALE GENOMIC DNA]</scope>
    <source>
        <strain evidence="2">A17</strain>
        <strain evidence="3 4">cv. Jemalong A17</strain>
    </source>
</reference>
<dbReference type="eggNOG" id="ENOG502QSYG">
    <property type="taxonomic scope" value="Eukaryota"/>
</dbReference>
<name>G7JJF2_MEDTR</name>
<proteinExistence type="inferred from homology"/>
<dbReference type="EnsemblPlants" id="AES86688">
    <property type="protein sequence ID" value="AES86688"/>
    <property type="gene ID" value="MTR_4g013050"/>
</dbReference>
<dbReference type="STRING" id="3880.G7JJF2"/>
<dbReference type="PANTHER" id="PTHR31642:SF322">
    <property type="entry name" value="SHIKIMATE_QUINATE HYDROXYCINNAMOYLTRANSFERASE"/>
    <property type="match status" value="1"/>
</dbReference>
<gene>
    <name evidence="2" type="ordered locus">MTR_4g013050</name>
</gene>
<dbReference type="GO" id="GO:0016747">
    <property type="term" value="F:acyltransferase activity, transferring groups other than amino-acyl groups"/>
    <property type="evidence" value="ECO:0000318"/>
    <property type="project" value="GO_Central"/>
</dbReference>
<reference evidence="3" key="3">
    <citation type="submission" date="2015-04" db="UniProtKB">
        <authorList>
            <consortium name="EnsemblPlants"/>
        </authorList>
    </citation>
    <scope>IDENTIFICATION</scope>
    <source>
        <strain evidence="3">cv. Jemalong A17</strain>
    </source>
</reference>
<dbReference type="PaxDb" id="3880-AES86688"/>
<sequence length="411" mass="46101">MSSTTITASYTIIPNEPTPNSPLILSDSDQIVRRSHTSTIHVYKENPTTSERMRESLSKILVHYHPIAGRIRWTEGGRIELNCNAKGVMFLEAQSTKTLAQLGDLAPNNDDTKYEFVPKIDYTQPLEEIPLLIVQLTKLFQHGVVIGISLCHILGDGLAAISFINSWFMPFPLLLNTTDTVAETKMKTTASVVKLTTEQVEKLKKTTNNNNNQVRFSTYEVVTTHLWRCACKARGLDDVQPTVIRLPGDIRNRINPPLPQNYFGNALAVALTPICYVKDIVNEPLSYGAGKIREAIGLVSNPEYIRSHLDFIRCQESLDFIRTSIVENGKAKAATFYGNPNMNITSWMSMPVYEADFGWGKPLFFGPALVLPDGRLYIMRSSSGDGSLLVSVHLQSRHMELFKNFFYQDLP</sequence>
<dbReference type="EMBL" id="CM001220">
    <property type="protein sequence ID" value="AES86688.1"/>
    <property type="molecule type" value="Genomic_DNA"/>
</dbReference>
<dbReference type="InterPro" id="IPR023213">
    <property type="entry name" value="CAT-like_dom_sf"/>
</dbReference>
<keyword evidence="4" id="KW-1185">Reference proteome</keyword>
<dbReference type="Gene3D" id="3.30.559.10">
    <property type="entry name" value="Chloramphenicol acetyltransferase-like domain"/>
    <property type="match status" value="2"/>
</dbReference>
<dbReference type="Pfam" id="PF02458">
    <property type="entry name" value="Transferase"/>
    <property type="match status" value="2"/>
</dbReference>
<dbReference type="OMA" id="AHVWKCA"/>
<reference evidence="2 4" key="2">
    <citation type="journal article" date="2014" name="BMC Genomics">
        <title>An improved genome release (version Mt4.0) for the model legume Medicago truncatula.</title>
        <authorList>
            <person name="Tang H."/>
            <person name="Krishnakumar V."/>
            <person name="Bidwell S."/>
            <person name="Rosen B."/>
            <person name="Chan A."/>
            <person name="Zhou S."/>
            <person name="Gentzbittel L."/>
            <person name="Childs K.L."/>
            <person name="Yandell M."/>
            <person name="Gundlach H."/>
            <person name="Mayer K.F."/>
            <person name="Schwartz D.C."/>
            <person name="Town C.D."/>
        </authorList>
    </citation>
    <scope>GENOME REANNOTATION</scope>
    <source>
        <strain evidence="2">A17</strain>
        <strain evidence="3 4">cv. Jemalong A17</strain>
    </source>
</reference>
<evidence type="ECO:0000313" key="2">
    <source>
        <dbReference type="EMBL" id="AES86688.1"/>
    </source>
</evidence>
<dbReference type="PANTHER" id="PTHR31642">
    <property type="entry name" value="TRICHOTHECENE 3-O-ACETYLTRANSFERASE"/>
    <property type="match status" value="1"/>
</dbReference>
<evidence type="ECO:0000313" key="4">
    <source>
        <dbReference type="Proteomes" id="UP000002051"/>
    </source>
</evidence>
<dbReference type="HOGENOM" id="CLU_014546_2_0_1"/>
<accession>G7JJF2</accession>
<dbReference type="InterPro" id="IPR050317">
    <property type="entry name" value="Plant_Fungal_Acyltransferase"/>
</dbReference>
<organism evidence="2 4">
    <name type="scientific">Medicago truncatula</name>
    <name type="common">Barrel medic</name>
    <name type="synonym">Medicago tribuloides</name>
    <dbReference type="NCBI Taxonomy" id="3880"/>
    <lineage>
        <taxon>Eukaryota</taxon>
        <taxon>Viridiplantae</taxon>
        <taxon>Streptophyta</taxon>
        <taxon>Embryophyta</taxon>
        <taxon>Tracheophyta</taxon>
        <taxon>Spermatophyta</taxon>
        <taxon>Magnoliopsida</taxon>
        <taxon>eudicotyledons</taxon>
        <taxon>Gunneridae</taxon>
        <taxon>Pentapetalae</taxon>
        <taxon>rosids</taxon>
        <taxon>fabids</taxon>
        <taxon>Fabales</taxon>
        <taxon>Fabaceae</taxon>
        <taxon>Papilionoideae</taxon>
        <taxon>50 kb inversion clade</taxon>
        <taxon>NPAAA clade</taxon>
        <taxon>Hologalegina</taxon>
        <taxon>IRL clade</taxon>
        <taxon>Trifolieae</taxon>
        <taxon>Medicago</taxon>
    </lineage>
</organism>